<dbReference type="InterPro" id="IPR005829">
    <property type="entry name" value="Sugar_transporter_CS"/>
</dbReference>
<dbReference type="EMBL" id="PUHQ01000052">
    <property type="protein sequence ID" value="KAG0659592.1"/>
    <property type="molecule type" value="Genomic_DNA"/>
</dbReference>
<feature type="compositionally biased region" description="Acidic residues" evidence="7">
    <location>
        <begin position="1812"/>
        <end position="1823"/>
    </location>
</feature>
<feature type="compositionally biased region" description="Polar residues" evidence="7">
    <location>
        <begin position="1544"/>
        <end position="1553"/>
    </location>
</feature>
<feature type="compositionally biased region" description="Basic and acidic residues" evidence="7">
    <location>
        <begin position="1125"/>
        <end position="1140"/>
    </location>
</feature>
<dbReference type="GO" id="GO:0022857">
    <property type="term" value="F:transmembrane transporter activity"/>
    <property type="evidence" value="ECO:0007669"/>
    <property type="project" value="InterPro"/>
</dbReference>
<dbReference type="Gene3D" id="3.40.50.1820">
    <property type="entry name" value="alpha/beta hydrolase"/>
    <property type="match status" value="1"/>
</dbReference>
<dbReference type="InterPro" id="IPR011701">
    <property type="entry name" value="MFS"/>
</dbReference>
<feature type="region of interest" description="Disordered" evidence="7">
    <location>
        <begin position="262"/>
        <end position="287"/>
    </location>
</feature>
<dbReference type="GO" id="GO:0016787">
    <property type="term" value="F:hydrolase activity"/>
    <property type="evidence" value="ECO:0007669"/>
    <property type="project" value="UniProtKB-KW"/>
</dbReference>
<dbReference type="GO" id="GO:0016020">
    <property type="term" value="C:membrane"/>
    <property type="evidence" value="ECO:0007669"/>
    <property type="project" value="UniProtKB-SubCell"/>
</dbReference>
<evidence type="ECO:0000256" key="2">
    <source>
        <dbReference type="ARBA" id="ARBA00005964"/>
    </source>
</evidence>
<dbReference type="PROSITE" id="PS00941">
    <property type="entry name" value="CARBOXYLESTERASE_B_2"/>
    <property type="match status" value="1"/>
</dbReference>
<feature type="transmembrane region" description="Helical" evidence="8">
    <location>
        <begin position="396"/>
        <end position="416"/>
    </location>
</feature>
<dbReference type="Pfam" id="PF00135">
    <property type="entry name" value="COesterase"/>
    <property type="match status" value="1"/>
</dbReference>
<dbReference type="Proteomes" id="UP000777482">
    <property type="component" value="Unassembled WGS sequence"/>
</dbReference>
<feature type="transmembrane region" description="Helical" evidence="8">
    <location>
        <begin position="125"/>
        <end position="143"/>
    </location>
</feature>
<protein>
    <recommendedName>
        <fullName evidence="9">Major facilitator superfamily (MFS) profile domain-containing protein</fullName>
    </recommendedName>
</protein>
<keyword evidence="3 8" id="KW-0812">Transmembrane</keyword>
<dbReference type="PROSITE" id="PS00122">
    <property type="entry name" value="CARBOXYLESTERASE_B_1"/>
    <property type="match status" value="1"/>
</dbReference>
<evidence type="ECO:0000256" key="7">
    <source>
        <dbReference type="SAM" id="MobiDB-lite"/>
    </source>
</evidence>
<feature type="transmembrane region" description="Helical" evidence="8">
    <location>
        <begin position="20"/>
        <end position="39"/>
    </location>
</feature>
<dbReference type="SUPFAM" id="SSF53474">
    <property type="entry name" value="alpha/beta-Hydrolases"/>
    <property type="match status" value="1"/>
</dbReference>
<comment type="similarity">
    <text evidence="2">Belongs to the type-B carboxylesterase/lipase family.</text>
</comment>
<feature type="transmembrane region" description="Helical" evidence="8">
    <location>
        <begin position="91"/>
        <end position="113"/>
    </location>
</feature>
<dbReference type="Pfam" id="PF13704">
    <property type="entry name" value="Glyco_tranf_2_4"/>
    <property type="match status" value="1"/>
</dbReference>
<evidence type="ECO:0000256" key="4">
    <source>
        <dbReference type="ARBA" id="ARBA00022801"/>
    </source>
</evidence>
<dbReference type="Gene3D" id="1.20.1250.20">
    <property type="entry name" value="MFS general substrate transporter like domains"/>
    <property type="match status" value="1"/>
</dbReference>
<dbReference type="InterPro" id="IPR002018">
    <property type="entry name" value="CarbesteraseB"/>
</dbReference>
<keyword evidence="6 8" id="KW-0472">Membrane</keyword>
<feature type="region of interest" description="Disordered" evidence="7">
    <location>
        <begin position="1544"/>
        <end position="1563"/>
    </location>
</feature>
<gene>
    <name evidence="10" type="ORF">C6P46_005083</name>
</gene>
<dbReference type="PROSITE" id="PS50850">
    <property type="entry name" value="MFS"/>
    <property type="match status" value="1"/>
</dbReference>
<name>A0A9P7B5D8_RHOMI</name>
<comment type="subcellular location">
    <subcellularLocation>
        <location evidence="1">Membrane</location>
        <topology evidence="1">Multi-pass membrane protein</topology>
    </subcellularLocation>
</comment>
<keyword evidence="4" id="KW-0378">Hydrolase</keyword>
<evidence type="ECO:0000256" key="8">
    <source>
        <dbReference type="SAM" id="Phobius"/>
    </source>
</evidence>
<proteinExistence type="inferred from homology"/>
<reference evidence="10 11" key="1">
    <citation type="submission" date="2020-11" db="EMBL/GenBank/DDBJ databases">
        <title>Kefir isolates.</title>
        <authorList>
            <person name="Marcisauskas S."/>
            <person name="Kim Y."/>
            <person name="Blasche S."/>
        </authorList>
    </citation>
    <scope>NUCLEOTIDE SEQUENCE [LARGE SCALE GENOMIC DNA]</scope>
    <source>
        <strain evidence="10 11">KR</strain>
    </source>
</reference>
<dbReference type="InterPro" id="IPR019826">
    <property type="entry name" value="Carboxylesterase_B_AS"/>
</dbReference>
<evidence type="ECO:0000313" key="10">
    <source>
        <dbReference type="EMBL" id="KAG0659592.1"/>
    </source>
</evidence>
<feature type="region of interest" description="Disordered" evidence="7">
    <location>
        <begin position="1118"/>
        <end position="1164"/>
    </location>
</feature>
<feature type="region of interest" description="Disordered" evidence="7">
    <location>
        <begin position="1803"/>
        <end position="1824"/>
    </location>
</feature>
<feature type="domain" description="Major facilitator superfamily (MFS) profile" evidence="9">
    <location>
        <begin position="16"/>
        <end position="502"/>
    </location>
</feature>
<feature type="compositionally biased region" description="Polar residues" evidence="7">
    <location>
        <begin position="263"/>
        <end position="279"/>
    </location>
</feature>
<dbReference type="PROSITE" id="PS00216">
    <property type="entry name" value="SUGAR_TRANSPORT_1"/>
    <property type="match status" value="1"/>
</dbReference>
<feature type="region of interest" description="Disordered" evidence="7">
    <location>
        <begin position="2007"/>
        <end position="2029"/>
    </location>
</feature>
<dbReference type="OrthoDB" id="2532393at2759"/>
<dbReference type="PANTHER" id="PTHR11559">
    <property type="entry name" value="CARBOXYLESTERASE"/>
    <property type="match status" value="1"/>
</dbReference>
<keyword evidence="5 8" id="KW-1133">Transmembrane helix</keyword>
<dbReference type="Pfam" id="PF07690">
    <property type="entry name" value="MFS_1"/>
    <property type="match status" value="1"/>
</dbReference>
<dbReference type="SUPFAM" id="SSF103473">
    <property type="entry name" value="MFS general substrate transporter"/>
    <property type="match status" value="1"/>
</dbReference>
<dbReference type="InterPro" id="IPR050309">
    <property type="entry name" value="Type-B_Carboxylest/Lipase"/>
</dbReference>
<evidence type="ECO:0000259" key="9">
    <source>
        <dbReference type="PROSITE" id="PS50850"/>
    </source>
</evidence>
<evidence type="ECO:0000313" key="11">
    <source>
        <dbReference type="Proteomes" id="UP000777482"/>
    </source>
</evidence>
<dbReference type="InterPro" id="IPR020846">
    <property type="entry name" value="MFS_dom"/>
</dbReference>
<feature type="transmembrane region" description="Helical" evidence="8">
    <location>
        <begin position="302"/>
        <end position="321"/>
    </location>
</feature>
<evidence type="ECO:0000256" key="5">
    <source>
        <dbReference type="ARBA" id="ARBA00022989"/>
    </source>
</evidence>
<feature type="transmembrane region" description="Helical" evidence="8">
    <location>
        <begin position="183"/>
        <end position="204"/>
    </location>
</feature>
<sequence length="2116" mass="231598">MTDPKDTAAAAAARTAVRVVFVALLVDLLAFTMPLPLFPRIIEGFVQKEAKHPFGQPPTLLSRTLGAVRSIRAYLFSFSSLRTVTDSRWDLTLLGGLLASLFSTCQFLVSPRLGKLSDRYGRRPILLASMVGNLLSAVLWLFADNFALYAASRVVGGLAEGNVQLSIAIITDVTSPEARARSLALVGAAFSLAFVFGPSIGAYLSGRTFGQASVIELPAVLGSREIRLNSYAVPAAMTVALLAFETIYLALRLPETRDWAAVSTGNGSSQPATNSTTDAQRARPPRRTIAERRARLRRLERIHLVFLFFFSGAEFTLTFLTHNLFDWSNAQNGRLLGFIGILSALLQGGYVRRKSKSATAAQTGRLAQSGIQACMLSLIALAILPRVHKGGAAAPALLWTAAAGLAFVSATVVNSLNALASLETDDQPAPSSSSSASSTSDRIDKGAALGSFRSQGQLGRAIGPLVTTAIYWTVSPSMAYLVCALGTVGVASAMGRIVQEDRRAEEASEVIREDYDAMHARYFLAVAASAATALAVPLSSLVDSPNIDSPSRAAATPPPPVIDLGYARVQGYYNATADQYWWKGIRYATAERFQAPRTPAAHFPKTEVVQADTYGDICWQASMGWLNLSTAAVGTQSEDCLFLNVIAPAWAPEGSDLPGPSSPGYAIGSTADGSDFSDFIVNAGNNLVVVTFQYRLGAFGFLAGQEVADQGVLNAGLLDQQFAFQWVQEHISKFGGDPSHVTIWGESAGAGSVMHHLVANGGNTQAALGLERPLFRAAIGSSVFASTQVPFDAPLVEATYSALVRAGGCLEPETASFTCLQQVEGAKLAAAALNLTLSKAFAVWTFLPVIEGTHGFLRERASVALARGVDFLNGEHVLAIHNRDEGRVFTDPRLLDDETCDPDQLARQMDEHLASLFPLFTDVERQAVADAYPVSAAPQIGNTFARMSAVIADANFVCPTYWTAEAFGRSGWKGIFSYGDATHGIDTAWYQGSIWNGQHSVSALTSFAGSFEGFALKCDPNDNPATDLNPFWPTFDSGKEMYFNTTTRDALSEADPRIVDSSYILSLGQTQKERCDFWRSEISVHVGSQQMAVSARRGHGFVLLLTHRDSTHVRLLAAPSTTSPHGDEAERDKHAEKDGYGVRNDAGWTPQLPRHRRKPSMPGVRPRLSTALRLVRFACVFVLLIFLVTAGAIGRLINGKKESPGEALVVESKIGTQWVKSAKESLGWPKEPEQVNDSIVRRIEERLANPPLPPYRMLAGTMERNESKDILEWLLYHISLGIDHFVVYDHGSDDDTVERLLPFVELGWVTLVPYHEESRWAQPRAFDRFRDEWRRHSKWLFFFDIDEFLVQNTTLPATEDDSSNFVDWFDRRYSGYGGVSFGRVSFTTGGHYVRPQGGVLASYTDARIYDRNFRAPKIASQARFMQKGGGDIHKQNYSDGMLLVDSLEVSGEDRLMSEGDYPVYLNHYWSKSWDECLSRIKQKAFPGSWREQMGQKFCSTEMPSTPEYEAIQHYTNDKLAGFAPSIQLAVERFQRRYPRLDTQKVTVSAMDSSSRAERRPLGQSERIEAGSSIVVDSGGQDLGELEVTLVSSEWKVFLPAQGTRDGDPVFVLPSQLGAVESSTVELVVRRTYASSPSPLRDPISPCSIMGHLANQPDRKQLLALQAGPCRGVDPDSAYNLATSTWPHSKLRNEELFRTTVQLVAPAQAQEAYRVRDGLETGSGGWHLEPYTSQAEPPSTDDDAAQRTRLYTPERCPSYFDAKYWSSCGTSRELERQGIYRWIPEGHESYTSFAMPAREIRECLTGRDGGSEGGDETDEDDDPEGDKLRILVVGDSVASHTFMALGCLVEQVSSTTTSASSPESALRVNDHVRFRSFQYEMFDLVNSTLTRSDWLDILSWSAPSRLDEDEVDLPDVVILNVGLWATTWSSLSAYETGLELAARHLRSIARKEGRRSGGGKGEGTGMRIIWRETTATFPQEGQDPLYQINPRVEVFNSVAKRVLLHEDRRRSSSAGDSVESTSRSRSRSSWGLGGWGAANWLPGIGGGGKSKQHQGGSTIEYLPAYEMTRPRGDQARDNAHMCPVVQGDLAELVMHQRTARGEFSEEKEGGLPKRLAD</sequence>
<evidence type="ECO:0000256" key="6">
    <source>
        <dbReference type="ARBA" id="ARBA00023136"/>
    </source>
</evidence>
<feature type="compositionally biased region" description="Low complexity" evidence="7">
    <location>
        <begin position="2019"/>
        <end position="2029"/>
    </location>
</feature>
<keyword evidence="11" id="KW-1185">Reference proteome</keyword>
<feature type="compositionally biased region" description="Basic and acidic residues" evidence="7">
    <location>
        <begin position="1554"/>
        <end position="1563"/>
    </location>
</feature>
<dbReference type="InterPro" id="IPR036259">
    <property type="entry name" value="MFS_trans_sf"/>
</dbReference>
<dbReference type="InterPro" id="IPR029058">
    <property type="entry name" value="AB_hydrolase_fold"/>
</dbReference>
<feature type="transmembrane region" description="Helical" evidence="8">
    <location>
        <begin position="363"/>
        <end position="384"/>
    </location>
</feature>
<organism evidence="10 11">
    <name type="scientific">Rhodotorula mucilaginosa</name>
    <name type="common">Yeast</name>
    <name type="synonym">Rhodotorula rubra</name>
    <dbReference type="NCBI Taxonomy" id="5537"/>
    <lineage>
        <taxon>Eukaryota</taxon>
        <taxon>Fungi</taxon>
        <taxon>Dikarya</taxon>
        <taxon>Basidiomycota</taxon>
        <taxon>Pucciniomycotina</taxon>
        <taxon>Microbotryomycetes</taxon>
        <taxon>Sporidiobolales</taxon>
        <taxon>Sporidiobolaceae</taxon>
        <taxon>Rhodotorula</taxon>
    </lineage>
</organism>
<dbReference type="InterPro" id="IPR019819">
    <property type="entry name" value="Carboxylesterase_B_CS"/>
</dbReference>
<accession>A0A9P7B5D8</accession>
<feature type="transmembrane region" description="Helical" evidence="8">
    <location>
        <begin position="333"/>
        <end position="351"/>
    </location>
</feature>
<comment type="caution">
    <text evidence="10">The sequence shown here is derived from an EMBL/GenBank/DDBJ whole genome shotgun (WGS) entry which is preliminary data.</text>
</comment>
<evidence type="ECO:0000256" key="1">
    <source>
        <dbReference type="ARBA" id="ARBA00004141"/>
    </source>
</evidence>
<feature type="region of interest" description="Disordered" evidence="7">
    <location>
        <begin position="1722"/>
        <end position="1743"/>
    </location>
</feature>
<evidence type="ECO:0000256" key="3">
    <source>
        <dbReference type="ARBA" id="ARBA00022692"/>
    </source>
</evidence>